<accession>A0A2I9CVQ8</accession>
<reference evidence="2" key="1">
    <citation type="submission" date="2018-01" db="EMBL/GenBank/DDBJ databases">
        <title>Draft Genome Sequence of the Radioresistant Bacterium Deinococcus aerius TR0125, Isolated from the Higher Atmosphere above Japan.</title>
        <authorList>
            <person name="Satoh K."/>
            <person name="Arai H."/>
            <person name="Sanzen T."/>
            <person name="Kawaguchi Y."/>
            <person name="Hayashi H."/>
            <person name="Yokobori S."/>
            <person name="Yamagishi A."/>
            <person name="Oono Y."/>
            <person name="Narumi I."/>
        </authorList>
    </citation>
    <scope>NUCLEOTIDE SEQUENCE [LARGE SCALE GENOMIC DNA]</scope>
    <source>
        <strain evidence="2">TR0125</strain>
    </source>
</reference>
<gene>
    <name evidence="1" type="ORF">DAERI_070042</name>
</gene>
<dbReference type="AlphaFoldDB" id="A0A2I9CVQ8"/>
<evidence type="ECO:0000313" key="2">
    <source>
        <dbReference type="Proteomes" id="UP000236569"/>
    </source>
</evidence>
<name>A0A2I9CVQ8_9DEIO</name>
<proteinExistence type="predicted"/>
<protein>
    <submittedName>
        <fullName evidence="1">Uncharacterized protein</fullName>
    </submittedName>
</protein>
<evidence type="ECO:0000313" key="1">
    <source>
        <dbReference type="EMBL" id="GBF06044.1"/>
    </source>
</evidence>
<dbReference type="EMBL" id="BFAG01000007">
    <property type="protein sequence ID" value="GBF06044.1"/>
    <property type="molecule type" value="Genomic_DNA"/>
</dbReference>
<keyword evidence="2" id="KW-1185">Reference proteome</keyword>
<dbReference type="Proteomes" id="UP000236569">
    <property type="component" value="Unassembled WGS sequence"/>
</dbReference>
<organism evidence="1 2">
    <name type="scientific">Deinococcus aerius</name>
    <dbReference type="NCBI Taxonomy" id="200253"/>
    <lineage>
        <taxon>Bacteria</taxon>
        <taxon>Thermotogati</taxon>
        <taxon>Deinococcota</taxon>
        <taxon>Deinococci</taxon>
        <taxon>Deinococcales</taxon>
        <taxon>Deinococcaceae</taxon>
        <taxon>Deinococcus</taxon>
    </lineage>
</organism>
<sequence>MLAFHHIVSLDVEMSGVLDQLRHEVQATTVTGDKHVVRSYSGPDSRDHADRLIAELLRQGEVQAFNPGLLR</sequence>
<comment type="caution">
    <text evidence="1">The sequence shown here is derived from an EMBL/GenBank/DDBJ whole genome shotgun (WGS) entry which is preliminary data.</text>
</comment>